<proteinExistence type="predicted"/>
<name>A0A517Z4G1_9PLAN</name>
<gene>
    <name evidence="2" type="ORF">Mal4_16820</name>
</gene>
<dbReference type="Proteomes" id="UP000320496">
    <property type="component" value="Chromosome"/>
</dbReference>
<dbReference type="SUPFAM" id="SSF55729">
    <property type="entry name" value="Acyl-CoA N-acyltransferases (Nat)"/>
    <property type="match status" value="1"/>
</dbReference>
<evidence type="ECO:0000313" key="3">
    <source>
        <dbReference type="Proteomes" id="UP000320496"/>
    </source>
</evidence>
<dbReference type="InterPro" id="IPR016181">
    <property type="entry name" value="Acyl_CoA_acyltransferase"/>
</dbReference>
<dbReference type="EMBL" id="CP036275">
    <property type="protein sequence ID" value="QDU37371.1"/>
    <property type="molecule type" value="Genomic_DNA"/>
</dbReference>
<protein>
    <recommendedName>
        <fullName evidence="1">BioF2-like acetyltransferase domain-containing protein</fullName>
    </recommendedName>
</protein>
<reference evidence="2 3" key="1">
    <citation type="submission" date="2019-02" db="EMBL/GenBank/DDBJ databases">
        <title>Deep-cultivation of Planctomycetes and their phenomic and genomic characterization uncovers novel biology.</title>
        <authorList>
            <person name="Wiegand S."/>
            <person name="Jogler M."/>
            <person name="Boedeker C."/>
            <person name="Pinto D."/>
            <person name="Vollmers J."/>
            <person name="Rivas-Marin E."/>
            <person name="Kohn T."/>
            <person name="Peeters S.H."/>
            <person name="Heuer A."/>
            <person name="Rast P."/>
            <person name="Oberbeckmann S."/>
            <person name="Bunk B."/>
            <person name="Jeske O."/>
            <person name="Meyerdierks A."/>
            <person name="Storesund J.E."/>
            <person name="Kallscheuer N."/>
            <person name="Luecker S."/>
            <person name="Lage O.M."/>
            <person name="Pohl T."/>
            <person name="Merkel B.J."/>
            <person name="Hornburger P."/>
            <person name="Mueller R.-W."/>
            <person name="Bruemmer F."/>
            <person name="Labrenz M."/>
            <person name="Spormann A.M."/>
            <person name="Op den Camp H."/>
            <person name="Overmann J."/>
            <person name="Amann R."/>
            <person name="Jetten M.S.M."/>
            <person name="Mascher T."/>
            <person name="Medema M.H."/>
            <person name="Devos D.P."/>
            <person name="Kaster A.-K."/>
            <person name="Ovreas L."/>
            <person name="Rohde M."/>
            <person name="Galperin M.Y."/>
            <person name="Jogler C."/>
        </authorList>
    </citation>
    <scope>NUCLEOTIDE SEQUENCE [LARGE SCALE GENOMIC DNA]</scope>
    <source>
        <strain evidence="2 3">Mal4</strain>
    </source>
</reference>
<accession>A0A517Z4G1</accession>
<evidence type="ECO:0000313" key="2">
    <source>
        <dbReference type="EMBL" id="QDU37371.1"/>
    </source>
</evidence>
<dbReference type="AlphaFoldDB" id="A0A517Z4G1"/>
<organism evidence="2 3">
    <name type="scientific">Maioricimonas rarisocia</name>
    <dbReference type="NCBI Taxonomy" id="2528026"/>
    <lineage>
        <taxon>Bacteria</taxon>
        <taxon>Pseudomonadati</taxon>
        <taxon>Planctomycetota</taxon>
        <taxon>Planctomycetia</taxon>
        <taxon>Planctomycetales</taxon>
        <taxon>Planctomycetaceae</taxon>
        <taxon>Maioricimonas</taxon>
    </lineage>
</organism>
<dbReference type="KEGG" id="mri:Mal4_16820"/>
<sequence>MITSSELVGTFSVSRYLNRSVVRLLPVDALTTQDMSRWQQLASRAASANPFIEPDFVVPLVETGIVRHECKLVVVEHAATSSWMAAAVVHECPPSAKRPLPRLAALDSPYTFLDQPLIDAHTRHHAVRTMLESLSQQRQWHGLRFRRQPADSPLLRQEPTEAGVHQLCDHTWSRAAVKLNDVSRDQLLSRCSRSRRKSLRRNRDAARRQGGMSFRLVWPTPDDHRAVERFLHLEQMGWKGNAGTALASRPRHHRFFREMVRRFSQRQAVCFGELMVGSDVIASSCNLVGSDTLFAFKIGWNPDFARFAPGYWAEIELAHTVAETTPTLQMIDSCSVPGSYTESVWPDRRAMTASVLVWSRRARILCAAREYVRKARQLDIPLAS</sequence>
<dbReference type="InterPro" id="IPR038740">
    <property type="entry name" value="BioF2-like_GNAT_dom"/>
</dbReference>
<keyword evidence="3" id="KW-1185">Reference proteome</keyword>
<dbReference type="Pfam" id="PF13480">
    <property type="entry name" value="Acetyltransf_6"/>
    <property type="match status" value="1"/>
</dbReference>
<dbReference type="RefSeq" id="WP_197444213.1">
    <property type="nucleotide sequence ID" value="NZ_CP036275.1"/>
</dbReference>
<evidence type="ECO:0000259" key="1">
    <source>
        <dbReference type="Pfam" id="PF13480"/>
    </source>
</evidence>
<feature type="domain" description="BioF2-like acetyltransferase" evidence="1">
    <location>
        <begin position="193"/>
        <end position="324"/>
    </location>
</feature>